<evidence type="ECO:0000313" key="6">
    <source>
        <dbReference type="EMBL" id="RJP23306.1"/>
    </source>
</evidence>
<dbReference type="PANTHER" id="PTHR43289:SF6">
    <property type="entry name" value="SERINE_THREONINE-PROTEIN KINASE NEKL-3"/>
    <property type="match status" value="1"/>
</dbReference>
<dbReference type="SUPFAM" id="SSF56112">
    <property type="entry name" value="Protein kinase-like (PK-like)"/>
    <property type="match status" value="1"/>
</dbReference>
<evidence type="ECO:0000256" key="2">
    <source>
        <dbReference type="ARBA" id="ARBA00022741"/>
    </source>
</evidence>
<dbReference type="PROSITE" id="PS50011">
    <property type="entry name" value="PROTEIN_KINASE_DOM"/>
    <property type="match status" value="1"/>
</dbReference>
<evidence type="ECO:0000256" key="1">
    <source>
        <dbReference type="ARBA" id="ARBA00022679"/>
    </source>
</evidence>
<dbReference type="EMBL" id="QZKU01000047">
    <property type="protein sequence ID" value="RJP23306.1"/>
    <property type="molecule type" value="Genomic_DNA"/>
</dbReference>
<evidence type="ECO:0000256" key="3">
    <source>
        <dbReference type="ARBA" id="ARBA00022777"/>
    </source>
</evidence>
<sequence length="341" mass="38388">MPMEEKVGNFEIVSPIASGGMGRVYLAKHSLNGGFIAIKVLPDHFLNDRKRSRYLEREVKIAKQLNHPNVIKIYGLHVQNGVGYLLMEYMDGGNLRQFMKAQTLDLCDVIDISLKICAGLHYIHHHRFGQGRFHSIIHMDIKPENILLSKNGALKVADFGLSVAEDFFSLLGPRSRAGTPLYMSPEQIRGRTLDIRTDIYSLGLVIYELITGQLPYKAQDRKQYMKMVISKSVKPAPPSYTNKKVPRQLDEVTMKALEKEPAKRYQTVTEMMLDLQRVPLVLKRAYEQLQPAADDIPASADAGTSDLEEDSLALYVRADLPKQRESIDSKKVPPQKAGGRA</sequence>
<dbReference type="GO" id="GO:0004674">
    <property type="term" value="F:protein serine/threonine kinase activity"/>
    <property type="evidence" value="ECO:0007669"/>
    <property type="project" value="UniProtKB-KW"/>
</dbReference>
<evidence type="ECO:0000256" key="4">
    <source>
        <dbReference type="ARBA" id="ARBA00022840"/>
    </source>
</evidence>
<proteinExistence type="predicted"/>
<dbReference type="GO" id="GO:0005524">
    <property type="term" value="F:ATP binding"/>
    <property type="evidence" value="ECO:0007669"/>
    <property type="project" value="UniProtKB-KW"/>
</dbReference>
<reference evidence="6 7" key="1">
    <citation type="journal article" date="2017" name="ISME J.">
        <title>Energy and carbon metabolisms in a deep terrestrial subsurface fluid microbial community.</title>
        <authorList>
            <person name="Momper L."/>
            <person name="Jungbluth S.P."/>
            <person name="Lee M.D."/>
            <person name="Amend J.P."/>
        </authorList>
    </citation>
    <scope>NUCLEOTIDE SEQUENCE [LARGE SCALE GENOMIC DNA]</scope>
    <source>
        <strain evidence="6">SURF_5</strain>
    </source>
</reference>
<keyword evidence="1" id="KW-0808">Transferase</keyword>
<keyword evidence="4" id="KW-0067">ATP-binding</keyword>
<dbReference type="InterPro" id="IPR008271">
    <property type="entry name" value="Ser/Thr_kinase_AS"/>
</dbReference>
<dbReference type="AlphaFoldDB" id="A0A3A4NYV1"/>
<gene>
    <name evidence="6" type="ORF">C4520_06565</name>
</gene>
<feature type="domain" description="Protein kinase" evidence="5">
    <location>
        <begin position="10"/>
        <end position="281"/>
    </location>
</feature>
<dbReference type="SMART" id="SM00220">
    <property type="entry name" value="S_TKc"/>
    <property type="match status" value="1"/>
</dbReference>
<evidence type="ECO:0000313" key="7">
    <source>
        <dbReference type="Proteomes" id="UP000265882"/>
    </source>
</evidence>
<dbReference type="Gene3D" id="1.10.510.10">
    <property type="entry name" value="Transferase(Phosphotransferase) domain 1"/>
    <property type="match status" value="1"/>
</dbReference>
<organism evidence="6 7">
    <name type="scientific">Abyssobacteria bacterium (strain SURF_5)</name>
    <dbReference type="NCBI Taxonomy" id="2093360"/>
    <lineage>
        <taxon>Bacteria</taxon>
        <taxon>Pseudomonadati</taxon>
        <taxon>Candidatus Hydrogenedentota</taxon>
        <taxon>Candidatus Abyssobacteria</taxon>
    </lineage>
</organism>
<dbReference type="PANTHER" id="PTHR43289">
    <property type="entry name" value="MITOGEN-ACTIVATED PROTEIN KINASE KINASE KINASE 20-RELATED"/>
    <property type="match status" value="1"/>
</dbReference>
<keyword evidence="3 6" id="KW-0418">Kinase</keyword>
<dbReference type="CDD" id="cd14014">
    <property type="entry name" value="STKc_PknB_like"/>
    <property type="match status" value="1"/>
</dbReference>
<keyword evidence="2" id="KW-0547">Nucleotide-binding</keyword>
<dbReference type="Proteomes" id="UP000265882">
    <property type="component" value="Unassembled WGS sequence"/>
</dbReference>
<comment type="caution">
    <text evidence="6">The sequence shown here is derived from an EMBL/GenBank/DDBJ whole genome shotgun (WGS) entry which is preliminary data.</text>
</comment>
<dbReference type="InterPro" id="IPR000719">
    <property type="entry name" value="Prot_kinase_dom"/>
</dbReference>
<evidence type="ECO:0000259" key="5">
    <source>
        <dbReference type="PROSITE" id="PS50011"/>
    </source>
</evidence>
<dbReference type="Gene3D" id="3.30.200.20">
    <property type="entry name" value="Phosphorylase Kinase, domain 1"/>
    <property type="match status" value="1"/>
</dbReference>
<protein>
    <submittedName>
        <fullName evidence="6">Serine/threonine protein kinase</fullName>
    </submittedName>
</protein>
<dbReference type="PROSITE" id="PS00108">
    <property type="entry name" value="PROTEIN_KINASE_ST"/>
    <property type="match status" value="1"/>
</dbReference>
<name>A0A3A4NYV1_ABYX5</name>
<dbReference type="InterPro" id="IPR011009">
    <property type="entry name" value="Kinase-like_dom_sf"/>
</dbReference>
<keyword evidence="6" id="KW-0723">Serine/threonine-protein kinase</keyword>
<accession>A0A3A4NYV1</accession>
<dbReference type="Pfam" id="PF00069">
    <property type="entry name" value="Pkinase"/>
    <property type="match status" value="1"/>
</dbReference>